<keyword evidence="2" id="KW-1133">Transmembrane helix</keyword>
<dbReference type="PANTHER" id="PTHR34730:SF1">
    <property type="entry name" value="PARAQUAT-INDUCIBLE PROTEIN A"/>
    <property type="match status" value="1"/>
</dbReference>
<gene>
    <name evidence="3" type="ORF">ACOF00016_LOCUS177</name>
</gene>
<dbReference type="EMBL" id="HBIM01000200">
    <property type="protein sequence ID" value="CAE0401835.1"/>
    <property type="molecule type" value="Transcribed_RNA"/>
</dbReference>
<reference evidence="3" key="1">
    <citation type="submission" date="2021-01" db="EMBL/GenBank/DDBJ databases">
        <authorList>
            <person name="Corre E."/>
            <person name="Pelletier E."/>
            <person name="Niang G."/>
            <person name="Scheremetjew M."/>
            <person name="Finn R."/>
            <person name="Kale V."/>
            <person name="Holt S."/>
            <person name="Cochrane G."/>
            <person name="Meng A."/>
            <person name="Brown T."/>
            <person name="Cohen L."/>
        </authorList>
    </citation>
    <scope>NUCLEOTIDE SEQUENCE</scope>
    <source>
        <strain evidence="3">CCMP127</strain>
    </source>
</reference>
<feature type="transmembrane region" description="Helical" evidence="2">
    <location>
        <begin position="558"/>
        <end position="582"/>
    </location>
</feature>
<feature type="transmembrane region" description="Helical" evidence="2">
    <location>
        <begin position="457"/>
        <end position="479"/>
    </location>
</feature>
<dbReference type="Pfam" id="PF04403">
    <property type="entry name" value="PqiA"/>
    <property type="match status" value="1"/>
</dbReference>
<organism evidence="3">
    <name type="scientific">Amphora coffeiformis</name>
    <dbReference type="NCBI Taxonomy" id="265554"/>
    <lineage>
        <taxon>Eukaryota</taxon>
        <taxon>Sar</taxon>
        <taxon>Stramenopiles</taxon>
        <taxon>Ochrophyta</taxon>
        <taxon>Bacillariophyta</taxon>
        <taxon>Bacillariophyceae</taxon>
        <taxon>Bacillariophycidae</taxon>
        <taxon>Thalassiophysales</taxon>
        <taxon>Catenulaceae</taxon>
        <taxon>Amphora</taxon>
    </lineage>
</organism>
<feature type="transmembrane region" description="Helical" evidence="2">
    <location>
        <begin position="104"/>
        <end position="123"/>
    </location>
</feature>
<feature type="transmembrane region" description="Helical" evidence="2">
    <location>
        <begin position="619"/>
        <end position="637"/>
    </location>
</feature>
<evidence type="ECO:0008006" key="4">
    <source>
        <dbReference type="Google" id="ProtNLM"/>
    </source>
</evidence>
<sequence>MSTVTAVPNIDDTPEDRKVKEDETEEGEDPVIAPADEMSPPPHSATWTGTEEQNAAAALPPPPTETVADLADNGSISPRSVYWLANLWGRHKASLSRAPSTPCMALYLIPLLSLATHLIFLYGQTTTMWRLHLSQQVDVWANATSIQSRTTLDTLGLPHHNHIFVSKEKNVKEFTYMYAIHELWKAAHMPGKVLPRSAAVLLIIFSGVWPHLKLLLLNFTWLFATNGVRRTRMLHWLSTLGKWSLADVLVVCVMVGVLHLDWVVDPVATKAGLESDLPYVLKLINSLYTASDICTMGMKVDCHVHHKNWDKWSQCKACVGFVKTILEHPSKASHTLKGFFDGIDVSGGGLVYLRVHGMHGIYVFCSAVILSIAVSLVVDVFDVRAQRAQARIAREVVDDDLALAVEHDDEYDGDSYEEHHTQFEFHYRQRLHSAGEVAYDGLLRQTEELQQSRWRKFAVWGGCGVTSILVLFGVLSMSIERRVHGAVPNTLESVLGIEWDQKYSLLTLVQVTGAAGGYDYLLMGTFGLFMVVGPLLRALLCLLASICPCADTSCTRRILLASLEFVGAFCAWEVLVAAVGMVDLLMPSITSTVIMNPNCAAISTDGSCLSVEFDLLDSFTFVLLGGVALVTLANLGYGSRRMLIEAEQEQNQQFSDYVLLGAGRRPSDTRLLTA</sequence>
<dbReference type="AlphaFoldDB" id="A0A7S3KVC1"/>
<feature type="transmembrane region" description="Helical" evidence="2">
    <location>
        <begin position="245"/>
        <end position="264"/>
    </location>
</feature>
<name>A0A7S3KVC1_9STRA</name>
<feature type="transmembrane region" description="Helical" evidence="2">
    <location>
        <begin position="520"/>
        <end position="546"/>
    </location>
</feature>
<evidence type="ECO:0000256" key="2">
    <source>
        <dbReference type="SAM" id="Phobius"/>
    </source>
</evidence>
<keyword evidence="2" id="KW-0812">Transmembrane</keyword>
<evidence type="ECO:0000256" key="1">
    <source>
        <dbReference type="SAM" id="MobiDB-lite"/>
    </source>
</evidence>
<evidence type="ECO:0000313" key="3">
    <source>
        <dbReference type="EMBL" id="CAE0401835.1"/>
    </source>
</evidence>
<feature type="region of interest" description="Disordered" evidence="1">
    <location>
        <begin position="1"/>
        <end position="71"/>
    </location>
</feature>
<feature type="transmembrane region" description="Helical" evidence="2">
    <location>
        <begin position="198"/>
        <end position="224"/>
    </location>
</feature>
<protein>
    <recommendedName>
        <fullName evidence="4">Paraquat-inducible protein A</fullName>
    </recommendedName>
</protein>
<feature type="transmembrane region" description="Helical" evidence="2">
    <location>
        <begin position="361"/>
        <end position="381"/>
    </location>
</feature>
<accession>A0A7S3KVC1</accession>
<dbReference type="InterPro" id="IPR007498">
    <property type="entry name" value="PqiA-like"/>
</dbReference>
<proteinExistence type="predicted"/>
<keyword evidence="2" id="KW-0472">Membrane</keyword>
<dbReference type="PANTHER" id="PTHR34730">
    <property type="entry name" value="UNNAMED PRODUCT"/>
    <property type="match status" value="1"/>
</dbReference>